<name>A0AAI9SA80_9BURK</name>
<evidence type="ECO:0000256" key="1">
    <source>
        <dbReference type="ARBA" id="ARBA00004651"/>
    </source>
</evidence>
<protein>
    <submittedName>
        <fullName evidence="9">Iron ABC transporter permease</fullName>
    </submittedName>
</protein>
<dbReference type="InterPro" id="IPR000522">
    <property type="entry name" value="ABC_transptr_permease_BtuC"/>
</dbReference>
<feature type="transmembrane region" description="Helical" evidence="8">
    <location>
        <begin position="154"/>
        <end position="178"/>
    </location>
</feature>
<dbReference type="EMBL" id="WEHW01000048">
    <property type="protein sequence ID" value="KAB7650163.1"/>
    <property type="molecule type" value="Genomic_DNA"/>
</dbReference>
<accession>A0AAI9SA80</accession>
<dbReference type="PANTHER" id="PTHR30472:SF70">
    <property type="entry name" value="MOLYBDATE IMPORT SYSTEM PERMEASE PROTEIN MOLB"/>
    <property type="match status" value="1"/>
</dbReference>
<dbReference type="Pfam" id="PF01032">
    <property type="entry name" value="FecCD"/>
    <property type="match status" value="1"/>
</dbReference>
<evidence type="ECO:0000256" key="6">
    <source>
        <dbReference type="ARBA" id="ARBA00022989"/>
    </source>
</evidence>
<evidence type="ECO:0000256" key="2">
    <source>
        <dbReference type="ARBA" id="ARBA00007935"/>
    </source>
</evidence>
<keyword evidence="6 8" id="KW-1133">Transmembrane helix</keyword>
<keyword evidence="3" id="KW-0813">Transport</keyword>
<comment type="similarity">
    <text evidence="2">Belongs to the binding-protein-dependent transport system permease family. FecCD subfamily.</text>
</comment>
<evidence type="ECO:0000256" key="3">
    <source>
        <dbReference type="ARBA" id="ARBA00022448"/>
    </source>
</evidence>
<feature type="transmembrane region" description="Helical" evidence="8">
    <location>
        <begin position="198"/>
        <end position="218"/>
    </location>
</feature>
<evidence type="ECO:0000256" key="5">
    <source>
        <dbReference type="ARBA" id="ARBA00022692"/>
    </source>
</evidence>
<dbReference type="GO" id="GO:0022857">
    <property type="term" value="F:transmembrane transporter activity"/>
    <property type="evidence" value="ECO:0007669"/>
    <property type="project" value="InterPro"/>
</dbReference>
<comment type="subcellular location">
    <subcellularLocation>
        <location evidence="1">Cell membrane</location>
        <topology evidence="1">Multi-pass membrane protein</topology>
    </subcellularLocation>
</comment>
<dbReference type="InterPro" id="IPR037294">
    <property type="entry name" value="ABC_BtuC-like"/>
</dbReference>
<proteinExistence type="inferred from homology"/>
<dbReference type="AlphaFoldDB" id="A0AAI9SA80"/>
<comment type="caution">
    <text evidence="9">The sequence shown here is derived from an EMBL/GenBank/DDBJ whole genome shotgun (WGS) entry which is preliminary data.</text>
</comment>
<dbReference type="CDD" id="cd06550">
    <property type="entry name" value="TM_ABC_iron-siderophores_like"/>
    <property type="match status" value="1"/>
</dbReference>
<keyword evidence="7 8" id="KW-0472">Membrane</keyword>
<dbReference type="PANTHER" id="PTHR30472">
    <property type="entry name" value="FERRIC ENTEROBACTIN TRANSPORT SYSTEM PERMEASE PROTEIN"/>
    <property type="match status" value="1"/>
</dbReference>
<feature type="transmembrane region" description="Helical" evidence="8">
    <location>
        <begin position="12"/>
        <end position="32"/>
    </location>
</feature>
<dbReference type="SUPFAM" id="SSF81345">
    <property type="entry name" value="ABC transporter involved in vitamin B12 uptake, BtuC"/>
    <property type="match status" value="1"/>
</dbReference>
<evidence type="ECO:0000313" key="9">
    <source>
        <dbReference type="EMBL" id="KAB7650163.1"/>
    </source>
</evidence>
<dbReference type="Proteomes" id="UP000469462">
    <property type="component" value="Unassembled WGS sequence"/>
</dbReference>
<reference evidence="9 10" key="1">
    <citation type="submission" date="2019-10" db="EMBL/GenBank/DDBJ databases">
        <title>Genome diversity of Sutterella seckii.</title>
        <authorList>
            <person name="Chaplin A.V."/>
            <person name="Sokolova S.R."/>
            <person name="Mosin K.A."/>
            <person name="Ivanova E.L."/>
            <person name="Kochetkova T.O."/>
            <person name="Goltsov A.Y."/>
            <person name="Trofimov D.Y."/>
            <person name="Efimov B.A."/>
        </authorList>
    </citation>
    <scope>NUCLEOTIDE SEQUENCE [LARGE SCALE GENOMIC DNA]</scope>
    <source>
        <strain evidence="9 10">ASD3426</strain>
    </source>
</reference>
<evidence type="ECO:0000313" key="10">
    <source>
        <dbReference type="Proteomes" id="UP000469462"/>
    </source>
</evidence>
<sequence>MTRSTKPLRVALLAAGAIAVAVLSLGVGRFAISPGEILDAALGALSGCFGEAPGTSESAQSRILWEVRLPRVLLAFFAGGGLALAGASLQGVFRNPLVDPHIIGVTAGAAFGGALSLLMGASILVMMTAAFGFGILALGLVTLAASLSGRDDRLIIVLAGIIVAGVFSALVSLVQYSADSEETLPSIVFWLMGSFATASWPKTLTASGLILAAALVLIRLRWRINLLSLDDRDAASLGIQVGWLRRGVLFLAAAITAAQVSVSGSIGWVGLVVPHLARMIAGADHRHLMPASFWLGAGFMVLVDDAARTMTSAEIPLGILTALIGAPVFAVLLLRSRRLL</sequence>
<feature type="transmembrane region" description="Helical" evidence="8">
    <location>
        <begin position="72"/>
        <end position="93"/>
    </location>
</feature>
<keyword evidence="10" id="KW-1185">Reference proteome</keyword>
<dbReference type="GO" id="GO:0033214">
    <property type="term" value="P:siderophore-iron import into cell"/>
    <property type="evidence" value="ECO:0007669"/>
    <property type="project" value="TreeGrafter"/>
</dbReference>
<feature type="transmembrane region" description="Helical" evidence="8">
    <location>
        <begin position="315"/>
        <end position="334"/>
    </location>
</feature>
<keyword evidence="5 8" id="KW-0812">Transmembrane</keyword>
<dbReference type="FunFam" id="1.10.3470.10:FF:000001">
    <property type="entry name" value="Vitamin B12 ABC transporter permease BtuC"/>
    <property type="match status" value="1"/>
</dbReference>
<gene>
    <name evidence="9" type="ORF">GBM96_09690</name>
</gene>
<evidence type="ECO:0000256" key="4">
    <source>
        <dbReference type="ARBA" id="ARBA00022475"/>
    </source>
</evidence>
<keyword evidence="4" id="KW-1003">Cell membrane</keyword>
<dbReference type="RefSeq" id="WP_139687051.1">
    <property type="nucleotide sequence ID" value="NZ_WEHW01000048.1"/>
</dbReference>
<feature type="transmembrane region" description="Helical" evidence="8">
    <location>
        <begin position="129"/>
        <end position="147"/>
    </location>
</feature>
<evidence type="ECO:0000256" key="8">
    <source>
        <dbReference type="SAM" id="Phobius"/>
    </source>
</evidence>
<feature type="transmembrane region" description="Helical" evidence="8">
    <location>
        <begin position="248"/>
        <end position="273"/>
    </location>
</feature>
<organism evidence="9 10">
    <name type="scientific">Sutterella seckii</name>
    <dbReference type="NCBI Taxonomy" id="1944635"/>
    <lineage>
        <taxon>Bacteria</taxon>
        <taxon>Pseudomonadati</taxon>
        <taxon>Pseudomonadota</taxon>
        <taxon>Betaproteobacteria</taxon>
        <taxon>Burkholderiales</taxon>
        <taxon>Sutterellaceae</taxon>
        <taxon>Sutterella</taxon>
    </lineage>
</organism>
<dbReference type="GO" id="GO:0005886">
    <property type="term" value="C:plasma membrane"/>
    <property type="evidence" value="ECO:0007669"/>
    <property type="project" value="UniProtKB-SubCell"/>
</dbReference>
<evidence type="ECO:0000256" key="7">
    <source>
        <dbReference type="ARBA" id="ARBA00023136"/>
    </source>
</evidence>
<dbReference type="Gene3D" id="1.10.3470.10">
    <property type="entry name" value="ABC transporter involved in vitamin B12 uptake, BtuC"/>
    <property type="match status" value="1"/>
</dbReference>